<feature type="compositionally biased region" description="Pro residues" evidence="1">
    <location>
        <begin position="352"/>
        <end position="369"/>
    </location>
</feature>
<accession>A0AA39N7Z9</accession>
<dbReference type="Proteomes" id="UP001175211">
    <property type="component" value="Unassembled WGS sequence"/>
</dbReference>
<feature type="compositionally biased region" description="Polar residues" evidence="1">
    <location>
        <begin position="392"/>
        <end position="408"/>
    </location>
</feature>
<dbReference type="GeneID" id="85356320"/>
<keyword evidence="2" id="KW-1133">Transmembrane helix</keyword>
<comment type="caution">
    <text evidence="4">The sequence shown here is derived from an EMBL/GenBank/DDBJ whole genome shotgun (WGS) entry which is preliminary data.</text>
</comment>
<gene>
    <name evidence="4" type="ORF">EV420DRAFT_1533744</name>
</gene>
<proteinExistence type="predicted"/>
<evidence type="ECO:0000313" key="4">
    <source>
        <dbReference type="EMBL" id="KAK0460711.1"/>
    </source>
</evidence>
<dbReference type="AlphaFoldDB" id="A0AA39N7Z9"/>
<protein>
    <submittedName>
        <fullName evidence="4">Uncharacterized protein</fullName>
    </submittedName>
</protein>
<evidence type="ECO:0000256" key="2">
    <source>
        <dbReference type="SAM" id="Phobius"/>
    </source>
</evidence>
<dbReference type="RefSeq" id="XP_060332750.1">
    <property type="nucleotide sequence ID" value="XM_060472772.1"/>
</dbReference>
<evidence type="ECO:0000256" key="3">
    <source>
        <dbReference type="SAM" id="SignalP"/>
    </source>
</evidence>
<keyword evidence="5" id="KW-1185">Reference proteome</keyword>
<dbReference type="EMBL" id="JAUEPS010000012">
    <property type="protein sequence ID" value="KAK0460711.1"/>
    <property type="molecule type" value="Genomic_DNA"/>
</dbReference>
<keyword evidence="3" id="KW-0732">Signal</keyword>
<evidence type="ECO:0000256" key="1">
    <source>
        <dbReference type="SAM" id="MobiDB-lite"/>
    </source>
</evidence>
<name>A0AA39N7Z9_ARMTA</name>
<reference evidence="4" key="1">
    <citation type="submission" date="2023-06" db="EMBL/GenBank/DDBJ databases">
        <authorList>
            <consortium name="Lawrence Berkeley National Laboratory"/>
            <person name="Ahrendt S."/>
            <person name="Sahu N."/>
            <person name="Indic B."/>
            <person name="Wong-Bajracharya J."/>
            <person name="Merenyi Z."/>
            <person name="Ke H.-M."/>
            <person name="Monk M."/>
            <person name="Kocsube S."/>
            <person name="Drula E."/>
            <person name="Lipzen A."/>
            <person name="Balint B."/>
            <person name="Henrissat B."/>
            <person name="Andreopoulos B."/>
            <person name="Martin F.M."/>
            <person name="Harder C.B."/>
            <person name="Rigling D."/>
            <person name="Ford K.L."/>
            <person name="Foster G.D."/>
            <person name="Pangilinan J."/>
            <person name="Papanicolaou A."/>
            <person name="Barry K."/>
            <person name="LaButti K."/>
            <person name="Viragh M."/>
            <person name="Koriabine M."/>
            <person name="Yan M."/>
            <person name="Riley R."/>
            <person name="Champramary S."/>
            <person name="Plett K.L."/>
            <person name="Tsai I.J."/>
            <person name="Slot J."/>
            <person name="Sipos G."/>
            <person name="Plett J."/>
            <person name="Nagy L.G."/>
            <person name="Grigoriev I.V."/>
        </authorList>
    </citation>
    <scope>NUCLEOTIDE SEQUENCE</scope>
    <source>
        <strain evidence="4">CCBAS 213</strain>
    </source>
</reference>
<sequence length="408" mass="43720">MRSQYLCSLYLGFFFVVSFASQRASGGNVNVTVDDTDFLITYSPPEAWYTRDTVCSSCLKVDVGQVDVFENTYHGAAHLLYSEDPDDMEGQDEDNDSGSQNGKDGNTGRSNKNPPQRGGNVSILDSDTRDFDDTPVTAQFTFNGSAIYIYCIQPVGSSPISPTTMNLTFTLDNELVGTYVHETSNTTAEPIPHFNVFSKENLTPSPHVLSASLGVNSVFLIDYMIYTKNDVVYQVSGSQTSGVEPPKNHVATFEGAIGGSVGVLATLALCIFFSIYARRKLSARRERRERAEIAATSPLMIGPAPFMPRYFPGTVPPPYAPSSASSGHVDSTAEPHNSPETETMLNYADVPPSTPPPQDPHPPGLPPPSFAEAIADARSASVRIPIPGAGSTEATGITLPSANSDAPT</sequence>
<feature type="region of interest" description="Disordered" evidence="1">
    <location>
        <begin position="83"/>
        <end position="130"/>
    </location>
</feature>
<feature type="signal peptide" evidence="3">
    <location>
        <begin position="1"/>
        <end position="26"/>
    </location>
</feature>
<keyword evidence="2" id="KW-0812">Transmembrane</keyword>
<feature type="compositionally biased region" description="Acidic residues" evidence="1">
    <location>
        <begin position="83"/>
        <end position="96"/>
    </location>
</feature>
<feature type="region of interest" description="Disordered" evidence="1">
    <location>
        <begin position="318"/>
        <end position="408"/>
    </location>
</feature>
<keyword evidence="2" id="KW-0472">Membrane</keyword>
<feature type="transmembrane region" description="Helical" evidence="2">
    <location>
        <begin position="256"/>
        <end position="277"/>
    </location>
</feature>
<organism evidence="4 5">
    <name type="scientific">Armillaria tabescens</name>
    <name type="common">Ringless honey mushroom</name>
    <name type="synonym">Agaricus tabescens</name>
    <dbReference type="NCBI Taxonomy" id="1929756"/>
    <lineage>
        <taxon>Eukaryota</taxon>
        <taxon>Fungi</taxon>
        <taxon>Dikarya</taxon>
        <taxon>Basidiomycota</taxon>
        <taxon>Agaricomycotina</taxon>
        <taxon>Agaricomycetes</taxon>
        <taxon>Agaricomycetidae</taxon>
        <taxon>Agaricales</taxon>
        <taxon>Marasmiineae</taxon>
        <taxon>Physalacriaceae</taxon>
        <taxon>Desarmillaria</taxon>
    </lineage>
</organism>
<evidence type="ECO:0000313" key="5">
    <source>
        <dbReference type="Proteomes" id="UP001175211"/>
    </source>
</evidence>
<feature type="chain" id="PRO_5041344793" evidence="3">
    <location>
        <begin position="27"/>
        <end position="408"/>
    </location>
</feature>
<feature type="compositionally biased region" description="Polar residues" evidence="1">
    <location>
        <begin position="97"/>
        <end position="114"/>
    </location>
</feature>